<dbReference type="Pfam" id="PF13545">
    <property type="entry name" value="HTH_Crp_2"/>
    <property type="match status" value="1"/>
</dbReference>
<reference evidence="2 3" key="1">
    <citation type="submission" date="2018-07" db="EMBL/GenBank/DDBJ databases">
        <title>Genomic Encyclopedia of Type Strains, Phase IV (KMG-IV): sequencing the most valuable type-strain genomes for metagenomic binning, comparative biology and taxonomic classification.</title>
        <authorList>
            <person name="Goeker M."/>
        </authorList>
    </citation>
    <scope>NUCLEOTIDE SEQUENCE [LARGE SCALE GENOMIC DNA]</scope>
    <source>
        <strain evidence="2 3">DSM 14364</strain>
    </source>
</reference>
<feature type="domain" description="HTH crp-type" evidence="1">
    <location>
        <begin position="43"/>
        <end position="80"/>
    </location>
</feature>
<name>A0A370H8N1_9HYPH</name>
<dbReference type="InterPro" id="IPR036390">
    <property type="entry name" value="WH_DNA-bd_sf"/>
</dbReference>
<sequence>MLPKRKEHRAGPNIGWGPALGARPSLGPVLRPADHPGGVRYALGITTVHVNRVVQQMRADDLVRTKGTVLTVLDWEALKRVGDFDPIYVHLT</sequence>
<dbReference type="AlphaFoldDB" id="A0A370H8N1"/>
<dbReference type="Gene3D" id="1.10.10.10">
    <property type="entry name" value="Winged helix-like DNA-binding domain superfamily/Winged helix DNA-binding domain"/>
    <property type="match status" value="1"/>
</dbReference>
<comment type="caution">
    <text evidence="2">The sequence shown here is derived from an EMBL/GenBank/DDBJ whole genome shotgun (WGS) entry which is preliminary data.</text>
</comment>
<dbReference type="InterPro" id="IPR012318">
    <property type="entry name" value="HTH_CRP"/>
</dbReference>
<evidence type="ECO:0000313" key="2">
    <source>
        <dbReference type="EMBL" id="RDI52600.1"/>
    </source>
</evidence>
<evidence type="ECO:0000313" key="3">
    <source>
        <dbReference type="Proteomes" id="UP000254925"/>
    </source>
</evidence>
<protein>
    <submittedName>
        <fullName evidence="2">Crp-like helix-turn-helix protein</fullName>
    </submittedName>
</protein>
<dbReference type="InterPro" id="IPR036388">
    <property type="entry name" value="WH-like_DNA-bd_sf"/>
</dbReference>
<dbReference type="EMBL" id="QQBB01000014">
    <property type="protein sequence ID" value="RDI52600.1"/>
    <property type="molecule type" value="Genomic_DNA"/>
</dbReference>
<dbReference type="GO" id="GO:0006355">
    <property type="term" value="P:regulation of DNA-templated transcription"/>
    <property type="evidence" value="ECO:0007669"/>
    <property type="project" value="InterPro"/>
</dbReference>
<dbReference type="Proteomes" id="UP000254925">
    <property type="component" value="Unassembled WGS sequence"/>
</dbReference>
<gene>
    <name evidence="2" type="ORF">DES45_11461</name>
</gene>
<dbReference type="GO" id="GO:0003677">
    <property type="term" value="F:DNA binding"/>
    <property type="evidence" value="ECO:0007669"/>
    <property type="project" value="InterPro"/>
</dbReference>
<accession>A0A370H8N1</accession>
<evidence type="ECO:0000259" key="1">
    <source>
        <dbReference type="Pfam" id="PF13545"/>
    </source>
</evidence>
<keyword evidence="3" id="KW-1185">Reference proteome</keyword>
<organism evidence="2 3">
    <name type="scientific">Microvirga subterranea</name>
    <dbReference type="NCBI Taxonomy" id="186651"/>
    <lineage>
        <taxon>Bacteria</taxon>
        <taxon>Pseudomonadati</taxon>
        <taxon>Pseudomonadota</taxon>
        <taxon>Alphaproteobacteria</taxon>
        <taxon>Hyphomicrobiales</taxon>
        <taxon>Methylobacteriaceae</taxon>
        <taxon>Microvirga</taxon>
    </lineage>
</organism>
<dbReference type="SUPFAM" id="SSF46785">
    <property type="entry name" value="Winged helix' DNA-binding domain"/>
    <property type="match status" value="1"/>
</dbReference>
<proteinExistence type="predicted"/>